<gene>
    <name evidence="7" type="ORF">SAMN02910406_01342</name>
</gene>
<keyword evidence="5" id="KW-0460">Magnesium</keyword>
<comment type="similarity">
    <text evidence="2">Belongs to the Nudix hydrolase family.</text>
</comment>
<dbReference type="PANTHER" id="PTHR43758:SF8">
    <property type="entry name" value="8-OXO-DGTP DIPHOSPHATASE YTKD-RELATED"/>
    <property type="match status" value="1"/>
</dbReference>
<evidence type="ECO:0000313" key="8">
    <source>
        <dbReference type="Proteomes" id="UP000182192"/>
    </source>
</evidence>
<dbReference type="EMBL" id="FOKQ01000009">
    <property type="protein sequence ID" value="SFC22193.1"/>
    <property type="molecule type" value="Genomic_DNA"/>
</dbReference>
<name>A0A1I1HL67_RUMAL</name>
<evidence type="ECO:0000256" key="1">
    <source>
        <dbReference type="ARBA" id="ARBA00001946"/>
    </source>
</evidence>
<dbReference type="InterPro" id="IPR015797">
    <property type="entry name" value="NUDIX_hydrolase-like_dom_sf"/>
</dbReference>
<evidence type="ECO:0000256" key="5">
    <source>
        <dbReference type="ARBA" id="ARBA00022842"/>
    </source>
</evidence>
<evidence type="ECO:0000313" key="7">
    <source>
        <dbReference type="EMBL" id="SFC22193.1"/>
    </source>
</evidence>
<dbReference type="Pfam" id="PF00293">
    <property type="entry name" value="NUDIX"/>
    <property type="match status" value="1"/>
</dbReference>
<feature type="domain" description="Nudix hydrolase" evidence="6">
    <location>
        <begin position="31"/>
        <end position="167"/>
    </location>
</feature>
<dbReference type="PANTHER" id="PTHR43758">
    <property type="entry name" value="7,8-DIHYDRO-8-OXOGUANINE TRIPHOSPHATASE"/>
    <property type="match status" value="1"/>
</dbReference>
<dbReference type="InterPro" id="IPR000086">
    <property type="entry name" value="NUDIX_hydrolase_dom"/>
</dbReference>
<evidence type="ECO:0000256" key="4">
    <source>
        <dbReference type="ARBA" id="ARBA00022801"/>
    </source>
</evidence>
<keyword evidence="4" id="KW-0378">Hydrolase</keyword>
<sequence>MKTKSDSYICKDYDGNIFISFEQLDEIVLSKDPLLTHCLAVVKIGDDYLLGWNKWRNRYEIFGGCIEKGETARDCIIRECNEELGLVSFDVIYLGAMKFLMKPDYFSPNERIELGGLYGIRLYDINIDNIYEIIKDKEEITKLALYSQVRNKEPIALIDEKLLEYFV</sequence>
<dbReference type="SUPFAM" id="SSF55811">
    <property type="entry name" value="Nudix"/>
    <property type="match status" value="1"/>
</dbReference>
<dbReference type="Proteomes" id="UP000182192">
    <property type="component" value="Unassembled WGS sequence"/>
</dbReference>
<dbReference type="AlphaFoldDB" id="A0A1I1HL67"/>
<evidence type="ECO:0000256" key="3">
    <source>
        <dbReference type="ARBA" id="ARBA00022723"/>
    </source>
</evidence>
<evidence type="ECO:0000256" key="2">
    <source>
        <dbReference type="ARBA" id="ARBA00005582"/>
    </source>
</evidence>
<dbReference type="RefSeq" id="WP_074960771.1">
    <property type="nucleotide sequence ID" value="NZ_FOKQ01000009.1"/>
</dbReference>
<proteinExistence type="inferred from homology"/>
<dbReference type="OrthoDB" id="9131041at2"/>
<dbReference type="GO" id="GO:0046872">
    <property type="term" value="F:metal ion binding"/>
    <property type="evidence" value="ECO:0007669"/>
    <property type="project" value="UniProtKB-KW"/>
</dbReference>
<dbReference type="PROSITE" id="PS51462">
    <property type="entry name" value="NUDIX"/>
    <property type="match status" value="1"/>
</dbReference>
<accession>A0A1I1HL67</accession>
<protein>
    <submittedName>
        <fullName evidence="7">8-oxo-dGTP diphosphatase</fullName>
    </submittedName>
</protein>
<comment type="cofactor">
    <cofactor evidence="1">
        <name>Mg(2+)</name>
        <dbReference type="ChEBI" id="CHEBI:18420"/>
    </cofactor>
</comment>
<reference evidence="7 8" key="1">
    <citation type="submission" date="2016-10" db="EMBL/GenBank/DDBJ databases">
        <authorList>
            <person name="de Groot N.N."/>
        </authorList>
    </citation>
    <scope>NUCLEOTIDE SEQUENCE [LARGE SCALE GENOMIC DNA]</scope>
    <source>
        <strain evidence="7 8">AR67</strain>
    </source>
</reference>
<organism evidence="7 8">
    <name type="scientific">Ruminococcus albus</name>
    <dbReference type="NCBI Taxonomy" id="1264"/>
    <lineage>
        <taxon>Bacteria</taxon>
        <taxon>Bacillati</taxon>
        <taxon>Bacillota</taxon>
        <taxon>Clostridia</taxon>
        <taxon>Eubacteriales</taxon>
        <taxon>Oscillospiraceae</taxon>
        <taxon>Ruminococcus</taxon>
    </lineage>
</organism>
<keyword evidence="3" id="KW-0479">Metal-binding</keyword>
<evidence type="ECO:0000259" key="6">
    <source>
        <dbReference type="PROSITE" id="PS51462"/>
    </source>
</evidence>
<dbReference type="GO" id="GO:0016818">
    <property type="term" value="F:hydrolase activity, acting on acid anhydrides, in phosphorus-containing anhydrides"/>
    <property type="evidence" value="ECO:0007669"/>
    <property type="project" value="TreeGrafter"/>
</dbReference>
<dbReference type="Gene3D" id="3.90.79.10">
    <property type="entry name" value="Nucleoside Triphosphate Pyrophosphohydrolase"/>
    <property type="match status" value="1"/>
</dbReference>